<dbReference type="Gene3D" id="6.10.250.690">
    <property type="match status" value="1"/>
</dbReference>
<dbReference type="InterPro" id="IPR016032">
    <property type="entry name" value="Sig_transdc_resp-reg_C-effctor"/>
</dbReference>
<evidence type="ECO:0000313" key="13">
    <source>
        <dbReference type="Proteomes" id="UP000070394"/>
    </source>
</evidence>
<dbReference type="GO" id="GO:0006355">
    <property type="term" value="P:regulation of DNA-templated transcription"/>
    <property type="evidence" value="ECO:0007669"/>
    <property type="project" value="InterPro"/>
</dbReference>
<dbReference type="SUPFAM" id="SSF46894">
    <property type="entry name" value="C-terminal effector domain of the bipartite response regulators"/>
    <property type="match status" value="1"/>
</dbReference>
<evidence type="ECO:0000256" key="5">
    <source>
        <dbReference type="ARBA" id="ARBA00023125"/>
    </source>
</evidence>
<dbReference type="SMART" id="SM00448">
    <property type="entry name" value="REC"/>
    <property type="match status" value="1"/>
</dbReference>
<dbReference type="SMART" id="SM00862">
    <property type="entry name" value="Trans_reg_C"/>
    <property type="match status" value="1"/>
</dbReference>
<dbReference type="InterPro" id="IPR039420">
    <property type="entry name" value="WalR-like"/>
</dbReference>
<keyword evidence="6" id="KW-0804">Transcription</keyword>
<dbReference type="PANTHER" id="PTHR48111:SF40">
    <property type="entry name" value="PHOSPHATE REGULON TRANSCRIPTIONAL REGULATORY PROTEIN PHOB"/>
    <property type="match status" value="1"/>
</dbReference>
<dbReference type="InterPro" id="IPR036388">
    <property type="entry name" value="WH-like_DNA-bd_sf"/>
</dbReference>
<feature type="domain" description="Response regulatory" evidence="10">
    <location>
        <begin position="7"/>
        <end position="124"/>
    </location>
</feature>
<evidence type="ECO:0000259" key="11">
    <source>
        <dbReference type="PROSITE" id="PS51755"/>
    </source>
</evidence>
<evidence type="ECO:0000256" key="2">
    <source>
        <dbReference type="ARBA" id="ARBA00022553"/>
    </source>
</evidence>
<dbReference type="EMBL" id="LSDA01000141">
    <property type="protein sequence ID" value="KXB53151.1"/>
    <property type="molecule type" value="Genomic_DNA"/>
</dbReference>
<dbReference type="GO" id="GO:0032993">
    <property type="term" value="C:protein-DNA complex"/>
    <property type="evidence" value="ECO:0007669"/>
    <property type="project" value="TreeGrafter"/>
</dbReference>
<dbReference type="Proteomes" id="UP000070394">
    <property type="component" value="Unassembled WGS sequence"/>
</dbReference>
<dbReference type="GO" id="GO:0000976">
    <property type="term" value="F:transcription cis-regulatory region binding"/>
    <property type="evidence" value="ECO:0007669"/>
    <property type="project" value="TreeGrafter"/>
</dbReference>
<dbReference type="GO" id="GO:0005829">
    <property type="term" value="C:cytosol"/>
    <property type="evidence" value="ECO:0007669"/>
    <property type="project" value="TreeGrafter"/>
</dbReference>
<keyword evidence="5 9" id="KW-0238">DNA-binding</keyword>
<dbReference type="PROSITE" id="PS51755">
    <property type="entry name" value="OMPR_PHOB"/>
    <property type="match status" value="1"/>
</dbReference>
<evidence type="ECO:0000256" key="4">
    <source>
        <dbReference type="ARBA" id="ARBA00023015"/>
    </source>
</evidence>
<sequence length="234" mass="26543">MEKKDCKILIIDDETELSKVLGDILKSDGYTDIEYADNLKEGREKIDSTQIHLILLDVMLGDGNGFDFYEELKRVGIFPKLPVIFLSARDEDEDRLHGLGLGADDYITKPFLPKELLLRIGAVLRRCYSLDENTSDIVLGESRVSIEGGIVKKNGDVITLTAKELALFSILYRNRGRIVTTDILCEELWPDGSFGLENSLIVHMRHLREKIEKDPSKPIFLKTVRGLGYKMEKI</sequence>
<evidence type="ECO:0000256" key="7">
    <source>
        <dbReference type="ARBA" id="ARBA00024867"/>
    </source>
</evidence>
<dbReference type="STRING" id="467210.HMPREF1866_02679"/>
<accession>A0A133ZCJ6</accession>
<dbReference type="Pfam" id="PF00486">
    <property type="entry name" value="Trans_reg_C"/>
    <property type="match status" value="1"/>
</dbReference>
<keyword evidence="2 8" id="KW-0597">Phosphoprotein</keyword>
<dbReference type="PROSITE" id="PS50110">
    <property type="entry name" value="RESPONSE_REGULATORY"/>
    <property type="match status" value="1"/>
</dbReference>
<proteinExistence type="predicted"/>
<evidence type="ECO:0000256" key="1">
    <source>
        <dbReference type="ARBA" id="ARBA00018672"/>
    </source>
</evidence>
<dbReference type="PANTHER" id="PTHR48111">
    <property type="entry name" value="REGULATOR OF RPOS"/>
    <property type="match status" value="1"/>
</dbReference>
<protein>
    <recommendedName>
        <fullName evidence="1">Stage 0 sporulation protein A homolog</fullName>
    </recommendedName>
</protein>
<dbReference type="InterPro" id="IPR001789">
    <property type="entry name" value="Sig_transdc_resp-reg_receiver"/>
</dbReference>
<evidence type="ECO:0000256" key="3">
    <source>
        <dbReference type="ARBA" id="ARBA00023012"/>
    </source>
</evidence>
<evidence type="ECO:0000256" key="8">
    <source>
        <dbReference type="PROSITE-ProRule" id="PRU00169"/>
    </source>
</evidence>
<dbReference type="InterPro" id="IPR001867">
    <property type="entry name" value="OmpR/PhoB-type_DNA-bd"/>
</dbReference>
<feature type="modified residue" description="4-aspartylphosphate" evidence="8">
    <location>
        <position position="57"/>
    </location>
</feature>
<dbReference type="Gene3D" id="1.10.10.10">
    <property type="entry name" value="Winged helix-like DNA-binding domain superfamily/Winged helix DNA-binding domain"/>
    <property type="match status" value="1"/>
</dbReference>
<organism evidence="12 13">
    <name type="scientific">Lachnoanaerobaculum saburreum</name>
    <dbReference type="NCBI Taxonomy" id="467210"/>
    <lineage>
        <taxon>Bacteria</taxon>
        <taxon>Bacillati</taxon>
        <taxon>Bacillota</taxon>
        <taxon>Clostridia</taxon>
        <taxon>Lachnospirales</taxon>
        <taxon>Lachnospiraceae</taxon>
        <taxon>Lachnoanaerobaculum</taxon>
    </lineage>
</organism>
<feature type="domain" description="OmpR/PhoB-type" evidence="11">
    <location>
        <begin position="134"/>
        <end position="233"/>
    </location>
</feature>
<evidence type="ECO:0000256" key="9">
    <source>
        <dbReference type="PROSITE-ProRule" id="PRU01091"/>
    </source>
</evidence>
<dbReference type="RefSeq" id="WP_060932211.1">
    <property type="nucleotide sequence ID" value="NZ_KQ959848.1"/>
</dbReference>
<dbReference type="CDD" id="cd00383">
    <property type="entry name" value="trans_reg_C"/>
    <property type="match status" value="1"/>
</dbReference>
<keyword evidence="4" id="KW-0805">Transcription regulation</keyword>
<dbReference type="InterPro" id="IPR011006">
    <property type="entry name" value="CheY-like_superfamily"/>
</dbReference>
<dbReference type="OrthoDB" id="9790442at2"/>
<feature type="DNA-binding region" description="OmpR/PhoB-type" evidence="9">
    <location>
        <begin position="134"/>
        <end position="233"/>
    </location>
</feature>
<reference evidence="13" key="1">
    <citation type="submission" date="2016-01" db="EMBL/GenBank/DDBJ databases">
        <authorList>
            <person name="Mitreva M."/>
            <person name="Pepin K.H."/>
            <person name="Mihindukulasuriya K.A."/>
            <person name="Fulton R."/>
            <person name="Fronick C."/>
            <person name="O'Laughlin M."/>
            <person name="Miner T."/>
            <person name="Herter B."/>
            <person name="Rosa B.A."/>
            <person name="Cordes M."/>
            <person name="Tomlinson C."/>
            <person name="Wollam A."/>
            <person name="Palsikar V.B."/>
            <person name="Mardis E.R."/>
            <person name="Wilson R.K."/>
        </authorList>
    </citation>
    <scope>NUCLEOTIDE SEQUENCE [LARGE SCALE GENOMIC DNA]</scope>
    <source>
        <strain evidence="13">DNF00896</strain>
    </source>
</reference>
<evidence type="ECO:0000256" key="6">
    <source>
        <dbReference type="ARBA" id="ARBA00023163"/>
    </source>
</evidence>
<dbReference type="GO" id="GO:0000156">
    <property type="term" value="F:phosphorelay response regulator activity"/>
    <property type="evidence" value="ECO:0007669"/>
    <property type="project" value="TreeGrafter"/>
</dbReference>
<keyword evidence="3" id="KW-0902">Two-component regulatory system</keyword>
<dbReference type="AlphaFoldDB" id="A0A133ZCJ6"/>
<gene>
    <name evidence="12" type="ORF">HMPREF1866_02679</name>
</gene>
<name>A0A133ZCJ6_9FIRM</name>
<dbReference type="Gene3D" id="3.40.50.2300">
    <property type="match status" value="1"/>
</dbReference>
<comment type="function">
    <text evidence="7">May play the central regulatory role in sporulation. It may be an element of the effector pathway responsible for the activation of sporulation genes in response to nutritional stress. Spo0A may act in concert with spo0H (a sigma factor) to control the expression of some genes that are critical to the sporulation process.</text>
</comment>
<evidence type="ECO:0000313" key="12">
    <source>
        <dbReference type="EMBL" id="KXB53151.1"/>
    </source>
</evidence>
<keyword evidence="13" id="KW-1185">Reference proteome</keyword>
<dbReference type="PATRIC" id="fig|467210.3.peg.2655"/>
<dbReference type="SUPFAM" id="SSF52172">
    <property type="entry name" value="CheY-like"/>
    <property type="match status" value="1"/>
</dbReference>
<evidence type="ECO:0000259" key="10">
    <source>
        <dbReference type="PROSITE" id="PS50110"/>
    </source>
</evidence>
<dbReference type="Pfam" id="PF00072">
    <property type="entry name" value="Response_reg"/>
    <property type="match status" value="1"/>
</dbReference>
<comment type="caution">
    <text evidence="12">The sequence shown here is derived from an EMBL/GenBank/DDBJ whole genome shotgun (WGS) entry which is preliminary data.</text>
</comment>